<reference evidence="1 2" key="1">
    <citation type="submission" date="2019-03" db="EMBL/GenBank/DDBJ databases">
        <title>Bradyrhizobium diversity isolated from nodules of Chamaecrista fasciculata.</title>
        <authorList>
            <person name="Klepa M.S."/>
            <person name="Urquiaga M.O."/>
            <person name="Hungria M."/>
            <person name="Delamuta J.R."/>
        </authorList>
    </citation>
    <scope>NUCLEOTIDE SEQUENCE [LARGE SCALE GENOMIC DNA]</scope>
    <source>
        <strain evidence="1 2">CNPSo 3448</strain>
    </source>
</reference>
<accession>A0A4Y9LH23</accession>
<organism evidence="1 2">
    <name type="scientific">Bradyrhizobium niftali</name>
    <dbReference type="NCBI Taxonomy" id="2560055"/>
    <lineage>
        <taxon>Bacteria</taxon>
        <taxon>Pseudomonadati</taxon>
        <taxon>Pseudomonadota</taxon>
        <taxon>Alphaproteobacteria</taxon>
        <taxon>Hyphomicrobiales</taxon>
        <taxon>Nitrobacteraceae</taxon>
        <taxon>Bradyrhizobium</taxon>
    </lineage>
</organism>
<comment type="caution">
    <text evidence="1">The sequence shown here is derived from an EMBL/GenBank/DDBJ whole genome shotgun (WGS) entry which is preliminary data.</text>
</comment>
<sequence length="70" mass="7780">MTKTNGLIVRASGRKLDQLRGDASRIAKGNKVDWWIEQADKGTRFCFEDAEAKKSFASICENFAVPCVEA</sequence>
<dbReference type="OrthoDB" id="8240280at2"/>
<protein>
    <submittedName>
        <fullName evidence="1">Uncharacterized protein</fullName>
    </submittedName>
</protein>
<gene>
    <name evidence="1" type="ORF">E4K65_37100</name>
</gene>
<proteinExistence type="predicted"/>
<dbReference type="EMBL" id="SPQT01000030">
    <property type="protein sequence ID" value="TFV41283.1"/>
    <property type="molecule type" value="Genomic_DNA"/>
</dbReference>
<dbReference type="RefSeq" id="WP_135178313.1">
    <property type="nucleotide sequence ID" value="NZ_SPQT01000030.1"/>
</dbReference>
<dbReference type="Proteomes" id="UP000297966">
    <property type="component" value="Unassembled WGS sequence"/>
</dbReference>
<dbReference type="AlphaFoldDB" id="A0A4Y9LH23"/>
<name>A0A4Y9LH23_9BRAD</name>
<evidence type="ECO:0000313" key="1">
    <source>
        <dbReference type="EMBL" id="TFV41283.1"/>
    </source>
</evidence>
<evidence type="ECO:0000313" key="2">
    <source>
        <dbReference type="Proteomes" id="UP000297966"/>
    </source>
</evidence>
<keyword evidence="2" id="KW-1185">Reference proteome</keyword>